<name>A0A225B138_TALAT</name>
<gene>
    <name evidence="3" type="ORF">UA08_04995</name>
</gene>
<dbReference type="OrthoDB" id="4525063at2759"/>
<evidence type="ECO:0000256" key="1">
    <source>
        <dbReference type="SAM" id="MobiDB-lite"/>
    </source>
</evidence>
<dbReference type="RefSeq" id="XP_020119638.1">
    <property type="nucleotide sequence ID" value="XM_020267840.1"/>
</dbReference>
<dbReference type="SMART" id="SM00091">
    <property type="entry name" value="PAS"/>
    <property type="match status" value="1"/>
</dbReference>
<feature type="domain" description="PAS" evidence="2">
    <location>
        <begin position="36"/>
        <end position="86"/>
    </location>
</feature>
<dbReference type="InterPro" id="IPR013656">
    <property type="entry name" value="PAS_4"/>
</dbReference>
<comment type="caution">
    <text evidence="3">The sequence shown here is derived from an EMBL/GenBank/DDBJ whole genome shotgun (WGS) entry which is preliminary data.</text>
</comment>
<proteinExistence type="predicted"/>
<dbReference type="InterPro" id="IPR035965">
    <property type="entry name" value="PAS-like_dom_sf"/>
</dbReference>
<dbReference type="PROSITE" id="PS50112">
    <property type="entry name" value="PAS"/>
    <property type="match status" value="1"/>
</dbReference>
<dbReference type="Gene3D" id="3.30.450.20">
    <property type="entry name" value="PAS domain"/>
    <property type="match status" value="1"/>
</dbReference>
<dbReference type="Proteomes" id="UP000214365">
    <property type="component" value="Unassembled WGS sequence"/>
</dbReference>
<accession>A0A225B138</accession>
<dbReference type="InterPro" id="IPR000014">
    <property type="entry name" value="PAS"/>
</dbReference>
<feature type="region of interest" description="Disordered" evidence="1">
    <location>
        <begin position="1"/>
        <end position="22"/>
    </location>
</feature>
<dbReference type="SUPFAM" id="SSF55785">
    <property type="entry name" value="PYP-like sensor domain (PAS domain)"/>
    <property type="match status" value="1"/>
</dbReference>
<dbReference type="AlphaFoldDB" id="A0A225B138"/>
<dbReference type="GeneID" id="31004751"/>
<dbReference type="EMBL" id="LFMY01000007">
    <property type="protein sequence ID" value="OKL59517.1"/>
    <property type="molecule type" value="Genomic_DNA"/>
</dbReference>
<evidence type="ECO:0000259" key="2">
    <source>
        <dbReference type="PROSITE" id="PS50112"/>
    </source>
</evidence>
<evidence type="ECO:0000313" key="4">
    <source>
        <dbReference type="Proteomes" id="UP000214365"/>
    </source>
</evidence>
<dbReference type="NCBIfam" id="TIGR00229">
    <property type="entry name" value="sensory_box"/>
    <property type="match status" value="1"/>
</dbReference>
<dbReference type="CDD" id="cd00130">
    <property type="entry name" value="PAS"/>
    <property type="match status" value="1"/>
</dbReference>
<dbReference type="Pfam" id="PF08448">
    <property type="entry name" value="PAS_4"/>
    <property type="match status" value="1"/>
</dbReference>
<reference evidence="3" key="1">
    <citation type="submission" date="2015-06" db="EMBL/GenBank/DDBJ databases">
        <title>Talaromyces atroroseus IBT 11181 draft genome.</title>
        <authorList>
            <person name="Rasmussen K.B."/>
            <person name="Rasmussen S."/>
            <person name="Petersen B."/>
            <person name="Sicheritz-Ponten T."/>
            <person name="Mortensen U.H."/>
            <person name="Thrane U."/>
        </authorList>
    </citation>
    <scope>NUCLEOTIDE SEQUENCE [LARGE SCALE GENOMIC DNA]</scope>
    <source>
        <strain evidence="3">IBT 11181</strain>
    </source>
</reference>
<organism evidence="3 4">
    <name type="scientific">Talaromyces atroroseus</name>
    <dbReference type="NCBI Taxonomy" id="1441469"/>
    <lineage>
        <taxon>Eukaryota</taxon>
        <taxon>Fungi</taxon>
        <taxon>Dikarya</taxon>
        <taxon>Ascomycota</taxon>
        <taxon>Pezizomycotina</taxon>
        <taxon>Eurotiomycetes</taxon>
        <taxon>Eurotiomycetidae</taxon>
        <taxon>Eurotiales</taxon>
        <taxon>Trichocomaceae</taxon>
        <taxon>Talaromyces</taxon>
        <taxon>Talaromyces sect. Trachyspermi</taxon>
    </lineage>
</organism>
<sequence length="164" mass="18019">MTTVPIDEHNLKPAERSDNDDRKRCLHSFEQVSSASTSDLGRIFSLSPLPTIVLDAKLRVVQVSNSHLVISGYSRAEVVGQSIYDLPAHKVPATDTVSLHRVVTHAINTGEVRIIDDVEIDDGVGHTAYRVYIMPVQDQGKLIYVVLTAYNVTEETLGSGKSHI</sequence>
<evidence type="ECO:0000313" key="3">
    <source>
        <dbReference type="EMBL" id="OKL59517.1"/>
    </source>
</evidence>
<keyword evidence="4" id="KW-1185">Reference proteome</keyword>
<dbReference type="STRING" id="1441469.A0A225B138"/>
<protein>
    <recommendedName>
        <fullName evidence="2">PAS domain-containing protein</fullName>
    </recommendedName>
</protein>